<evidence type="ECO:0000313" key="2">
    <source>
        <dbReference type="Proteomes" id="UP001519292"/>
    </source>
</evidence>
<organism evidence="1 2">
    <name type="scientific">Lactobacillus colini</name>
    <dbReference type="NCBI Taxonomy" id="1819254"/>
    <lineage>
        <taxon>Bacteria</taxon>
        <taxon>Bacillati</taxon>
        <taxon>Bacillota</taxon>
        <taxon>Bacilli</taxon>
        <taxon>Lactobacillales</taxon>
        <taxon>Lactobacillaceae</taxon>
        <taxon>Lactobacillus</taxon>
    </lineage>
</organism>
<comment type="caution">
    <text evidence="1">The sequence shown here is derived from an EMBL/GenBank/DDBJ whole genome shotgun (WGS) entry which is preliminary data.</text>
</comment>
<dbReference type="RefSeq" id="WP_209686883.1">
    <property type="nucleotide sequence ID" value="NZ_JAGGLU010000006.1"/>
</dbReference>
<reference evidence="1 2" key="1">
    <citation type="submission" date="2021-03" db="EMBL/GenBank/DDBJ databases">
        <title>Genomic Encyclopedia of Type Strains, Phase IV (KMG-IV): sequencing the most valuable type-strain genomes for metagenomic binning, comparative biology and taxonomic classification.</title>
        <authorList>
            <person name="Goeker M."/>
        </authorList>
    </citation>
    <scope>NUCLEOTIDE SEQUENCE [LARGE SCALE GENOMIC DNA]</scope>
    <source>
        <strain evidence="1 2">DSM 101872</strain>
    </source>
</reference>
<accession>A0ABS4MEM7</accession>
<evidence type="ECO:0000313" key="1">
    <source>
        <dbReference type="EMBL" id="MBP2058140.1"/>
    </source>
</evidence>
<keyword evidence="2" id="KW-1185">Reference proteome</keyword>
<dbReference type="EMBL" id="JAGGLU010000006">
    <property type="protein sequence ID" value="MBP2058140.1"/>
    <property type="molecule type" value="Genomic_DNA"/>
</dbReference>
<protein>
    <recommendedName>
        <fullName evidence="3">Phage protein</fullName>
    </recommendedName>
</protein>
<dbReference type="Proteomes" id="UP001519292">
    <property type="component" value="Unassembled WGS sequence"/>
</dbReference>
<name>A0ABS4MEM7_9LACO</name>
<gene>
    <name evidence="1" type="ORF">J2Z60_001317</name>
</gene>
<sequence>MDYKIITNDNRDEVIKMLMEGLDDVLVALNDSTDNPISLSLYLLGIGIADSSVETKLLQKASEIVLNAKDPMKLTVSDFKKEFHLI</sequence>
<proteinExistence type="predicted"/>
<evidence type="ECO:0008006" key="3">
    <source>
        <dbReference type="Google" id="ProtNLM"/>
    </source>
</evidence>